<dbReference type="OrthoDB" id="526070at2759"/>
<evidence type="ECO:0000313" key="1">
    <source>
        <dbReference type="EMBL" id="TMW66352.1"/>
    </source>
</evidence>
<dbReference type="Proteomes" id="UP000794436">
    <property type="component" value="Unassembled WGS sequence"/>
</dbReference>
<dbReference type="PANTHER" id="PTHR15599">
    <property type="entry name" value="RTDR1"/>
    <property type="match status" value="1"/>
</dbReference>
<accession>A0A8K1CMM9</accession>
<dbReference type="EMBL" id="SPLM01000036">
    <property type="protein sequence ID" value="TMW66352.1"/>
    <property type="molecule type" value="Genomic_DNA"/>
</dbReference>
<evidence type="ECO:0000313" key="2">
    <source>
        <dbReference type="Proteomes" id="UP000794436"/>
    </source>
</evidence>
<dbReference type="AlphaFoldDB" id="A0A8K1CMM9"/>
<dbReference type="SUPFAM" id="SSF48371">
    <property type="entry name" value="ARM repeat"/>
    <property type="match status" value="1"/>
</dbReference>
<dbReference type="PANTHER" id="PTHR15599:SF1">
    <property type="entry name" value="RADIAL SPOKE HEAD 14 HOMOLOG"/>
    <property type="match status" value="1"/>
</dbReference>
<protein>
    <submittedName>
        <fullName evidence="1">Uncharacterized protein</fullName>
    </submittedName>
</protein>
<gene>
    <name evidence="1" type="ORF">Poli38472_004117</name>
</gene>
<keyword evidence="2" id="KW-1185">Reference proteome</keyword>
<reference evidence="1" key="1">
    <citation type="submission" date="2019-03" db="EMBL/GenBank/DDBJ databases">
        <title>Long read genome sequence of the mycoparasitic Pythium oligandrum ATCC 38472 isolated from sugarbeet rhizosphere.</title>
        <authorList>
            <person name="Gaulin E."/>
        </authorList>
    </citation>
    <scope>NUCLEOTIDE SEQUENCE</scope>
    <source>
        <strain evidence="1">ATCC 38472_TT</strain>
    </source>
</reference>
<dbReference type="InterPro" id="IPR042856">
    <property type="entry name" value="RSP14"/>
</dbReference>
<dbReference type="InterPro" id="IPR016024">
    <property type="entry name" value="ARM-type_fold"/>
</dbReference>
<proteinExistence type="predicted"/>
<name>A0A8K1CMM9_PYTOL</name>
<sequence length="456" mass="50657">MPHLFRSYLIEQVHRAFGNRVIPKYAELLISDDLTDEDRARALEELHDLLSSQERKFQAVDREVMFACTDLTESKAVTVRINAARVISSLVLYENYVDELSTDAMLRAATTLLSDGEEDAVLAGCSIFHNLTISNEGSLSLASRMETLTQITSMINSQPLKLVSESLLDAILGILANVTRIYEGAKACAECAITVPVLTVLKKCTLYDAKTVHAATLIILNAATHDHGKRMAIRQDGVEICLRTLTKVLQAESTFQKCEPAMHNELTRCLVSAVMALSTVEEAKPRIVEFGIEPLVTCLHHKDTKIKRNAMIAINSACESPQGIAVFTDKLLAERDLVIEVFGAKCIPALLRHLQTIDEDSTVQVLDILVELCRTEDEAKEVVQCLHLLDTLAELLLNETKDIRNHVVSTFQLLREHGETYVRRIGKKLHKHGVSSGDFELIMGIEISTFESTYGC</sequence>
<dbReference type="InterPro" id="IPR011989">
    <property type="entry name" value="ARM-like"/>
</dbReference>
<comment type="caution">
    <text evidence="1">The sequence shown here is derived from an EMBL/GenBank/DDBJ whole genome shotgun (WGS) entry which is preliminary data.</text>
</comment>
<dbReference type="Gene3D" id="1.25.10.10">
    <property type="entry name" value="Leucine-rich Repeat Variant"/>
    <property type="match status" value="2"/>
</dbReference>
<organism evidence="1 2">
    <name type="scientific">Pythium oligandrum</name>
    <name type="common">Mycoparasitic fungus</name>
    <dbReference type="NCBI Taxonomy" id="41045"/>
    <lineage>
        <taxon>Eukaryota</taxon>
        <taxon>Sar</taxon>
        <taxon>Stramenopiles</taxon>
        <taxon>Oomycota</taxon>
        <taxon>Peronosporomycetes</taxon>
        <taxon>Pythiales</taxon>
        <taxon>Pythiaceae</taxon>
        <taxon>Pythium</taxon>
    </lineage>
</organism>